<accession>A0ACB8V7F1</accession>
<evidence type="ECO:0000313" key="1">
    <source>
        <dbReference type="EMBL" id="KAI3351396.1"/>
    </source>
</evidence>
<evidence type="ECO:0000313" key="2">
    <source>
        <dbReference type="Proteomes" id="UP000831701"/>
    </source>
</evidence>
<reference evidence="1" key="1">
    <citation type="submission" date="2022-04" db="EMBL/GenBank/DDBJ databases">
        <title>Jade perch genome.</title>
        <authorList>
            <person name="Chao B."/>
        </authorList>
    </citation>
    <scope>NUCLEOTIDE SEQUENCE</scope>
    <source>
        <strain evidence="1">CB-2022</strain>
    </source>
</reference>
<gene>
    <name evidence="1" type="ORF">L3Q82_020208</name>
</gene>
<organism evidence="1 2">
    <name type="scientific">Scortum barcoo</name>
    <name type="common">barcoo grunter</name>
    <dbReference type="NCBI Taxonomy" id="214431"/>
    <lineage>
        <taxon>Eukaryota</taxon>
        <taxon>Metazoa</taxon>
        <taxon>Chordata</taxon>
        <taxon>Craniata</taxon>
        <taxon>Vertebrata</taxon>
        <taxon>Euteleostomi</taxon>
        <taxon>Actinopterygii</taxon>
        <taxon>Neopterygii</taxon>
        <taxon>Teleostei</taxon>
        <taxon>Neoteleostei</taxon>
        <taxon>Acanthomorphata</taxon>
        <taxon>Eupercaria</taxon>
        <taxon>Centrarchiformes</taxon>
        <taxon>Terapontoidei</taxon>
        <taxon>Terapontidae</taxon>
        <taxon>Scortum</taxon>
    </lineage>
</organism>
<protein>
    <submittedName>
        <fullName evidence="1">Uncharacterized protein</fullName>
    </submittedName>
</protein>
<name>A0ACB8V7F1_9TELE</name>
<comment type="caution">
    <text evidence="1">The sequence shown here is derived from an EMBL/GenBank/DDBJ whole genome shotgun (WGS) entry which is preliminary data.</text>
</comment>
<dbReference type="EMBL" id="CM041554">
    <property type="protein sequence ID" value="KAI3351396.1"/>
    <property type="molecule type" value="Genomic_DNA"/>
</dbReference>
<sequence>MLRQRGAQRAEPGLEPAAVIQLSAGGQAGHRGLGAAPQPAAAPDQRREVRGLMETGPGRDGGPGRAGPADQAPVQAPVLTLVPVQVQALDQDQVPVQVLVLLCDGVSVFQRTKREWRPLEDRSCTDLPWFLLFTVFCVGMGSICGFTIVTGGAARLVFGYDSYGNTCGQRNEQIEGVRLSGLDHTDRKFVFFLDPCNIDIVQRKIKSMALCVSLCPTEELKTYQDLKRFAMLNGSELCSYELAGHKYPGLPERFSKCPKLPVPPSKPLPVFNRCTPLDVSCYAKFAEAVVTFVGDNSVLHRLIAGVAASKEIIIGLCVLALVLSMILMVIIRYISAILVWILTSLVVLGSLAGTSVLWWLYIDHRLYGNDTSTKVMKEVKEEAAKEQEEVSRDSGQALLVYAVAATVFTIILLLLMLFMRKRVALTIALFHVAGKVFIHLPLLTLQPFVTFLALLLFWIYWILVLLFLGTTGNPVQNEETGLTEFRLTGPLQYLTWYHAVGLVWITEFILACQQMTVAGAVVTYYFTSPESSTGPEISLLYFHATLRWCDQGTLKENVSGSVSLVVDHGGSRNMYDHVFGLRFDQASAPPLLAQSLLCNCNPHHALCPLSTAPPVPPPPSHDLQLTPTRHIQFTLCPFPPINTSLLQPAPHTHHTRSAMWDFWVHVQPEPEAGEECHSSGRRPASSQCQRHRTPRSSITATGLVALTSHLMKTLERLILAHLRPLVSSFMDPLQFAYQPDIGVDDAVIYLLHTSLTHLEKAGSTVRIMFFDFSSAFNTIHHRGGISGGQSSVEKQLDKNRLPVTPILSSVLRLVRYHLGTVAKGSFIITLVKIPRLVLMYIHNQLKGKENACARCLLKTCICCLWCLEKCLNYLNQNAYAATAINSTSFCTSARDAFVILVENALRVATINAVGDFVLFLGKILIVTSTAFAGVLLLNYQRDYAEWLLPLIIVCLFSFLVAHCFLSIFEIVVDVLFLCFAIDTKYNDGTPGKEFFMDKALMEFVESSRRLERAVERGRSRVKEAVSEGAEMKPMVSDSCSGGGVARRKSSSEEGGVGLDGGGGEWEDLQEFQVYYLLVGVLVDWVLTEQSEFVLCLSEDVVLFLCIYLPTSTLFLFVSLLHMPSPAPSSTKSAAVIAAC</sequence>
<keyword evidence="2" id="KW-1185">Reference proteome</keyword>
<proteinExistence type="predicted"/>
<dbReference type="Proteomes" id="UP000831701">
    <property type="component" value="Chromosome 24"/>
</dbReference>